<keyword evidence="2" id="KW-0472">Membrane</keyword>
<protein>
    <submittedName>
        <fullName evidence="3">Uncharacterized protein</fullName>
    </submittedName>
</protein>
<dbReference type="AlphaFoldDB" id="A0A1L7WNU2"/>
<feature type="compositionally biased region" description="Polar residues" evidence="1">
    <location>
        <begin position="225"/>
        <end position="236"/>
    </location>
</feature>
<evidence type="ECO:0000256" key="2">
    <source>
        <dbReference type="SAM" id="Phobius"/>
    </source>
</evidence>
<proteinExistence type="predicted"/>
<reference evidence="3 4" key="1">
    <citation type="submission" date="2016-03" db="EMBL/GenBank/DDBJ databases">
        <authorList>
            <person name="Ploux O."/>
        </authorList>
    </citation>
    <scope>NUCLEOTIDE SEQUENCE [LARGE SCALE GENOMIC DNA]</scope>
    <source>
        <strain evidence="3 4">UAMH 11012</strain>
    </source>
</reference>
<dbReference type="OrthoDB" id="194443at2759"/>
<keyword evidence="4" id="KW-1185">Reference proteome</keyword>
<evidence type="ECO:0000256" key="1">
    <source>
        <dbReference type="SAM" id="MobiDB-lite"/>
    </source>
</evidence>
<feature type="region of interest" description="Disordered" evidence="1">
    <location>
        <begin position="203"/>
        <end position="263"/>
    </location>
</feature>
<name>A0A1L7WNU2_9HELO</name>
<keyword evidence="2" id="KW-0812">Transmembrane</keyword>
<dbReference type="Proteomes" id="UP000184330">
    <property type="component" value="Unassembled WGS sequence"/>
</dbReference>
<feature type="compositionally biased region" description="Basic and acidic residues" evidence="1">
    <location>
        <begin position="254"/>
        <end position="263"/>
    </location>
</feature>
<accession>A0A1L7WNU2</accession>
<dbReference type="EMBL" id="FJOG01000005">
    <property type="protein sequence ID" value="CZR54442.1"/>
    <property type="molecule type" value="Genomic_DNA"/>
</dbReference>
<feature type="transmembrane region" description="Helical" evidence="2">
    <location>
        <begin position="543"/>
        <end position="571"/>
    </location>
</feature>
<keyword evidence="2" id="KW-1133">Transmembrane helix</keyword>
<organism evidence="3 4">
    <name type="scientific">Phialocephala subalpina</name>
    <dbReference type="NCBI Taxonomy" id="576137"/>
    <lineage>
        <taxon>Eukaryota</taxon>
        <taxon>Fungi</taxon>
        <taxon>Dikarya</taxon>
        <taxon>Ascomycota</taxon>
        <taxon>Pezizomycotina</taxon>
        <taxon>Leotiomycetes</taxon>
        <taxon>Helotiales</taxon>
        <taxon>Mollisiaceae</taxon>
        <taxon>Phialocephala</taxon>
        <taxon>Phialocephala fortinii species complex</taxon>
    </lineage>
</organism>
<sequence length="654" mass="72608">MICCPSIPVSVGRVLGRQYLVEGQKAKRQVLLEWARSCVVMAAEVTFVLRRDALGPDGRRGGGNAAAGTMNKSWVKFAEESTVISKVSLLEIPVELDFVLLEWARSCVVMAAEVTFVLRRDALGPDGRRGGGNAAAGTMNKSWVKFAEESTVISKVSLLEIPVELDFDRVRGGGEALYPQCGSRSQLLLPIIAYSLSVGVRKDTGQRPPGKHNAELANLSKVSERTSSPNPRTRNVSSQPPPHMHSPSAPKRTPPKDTLEKHDAEHANLSKASERTGLPNHPQRQNNVSLNADIALLKELYLTYATKLLKVKNFVTHICRPEDIEGHLPSGLVKRVYTDDAWKREMGKLKKHLHERMLTIALVDKLMGDPRQSRPEYPVRVSSANDELDREKRMAQWEVFVNEDAFQANGKRVGGNAAPAQMNKAWEDFTRDPTWRDLIKDLPIPVERGFGAGKHTSKREPRLVSVDLDSCDDLNTDILTTSASPRNLEPVCSGELKPSISKSRKKRTLAKDMTVEELEMKRLRTKGLSGANVLEVTRIGLRWWGLLLLLLLAWASLGGLWVSAAAANYVWNNTREQSQLRRFIKEIIPHDTPLCSRALRLGTDSMKNEEDWYKLIMAGGELVLEIVLAGYCTENDATGDSPWKTIIGQSISSL</sequence>
<gene>
    <name evidence="3" type="ORF">PAC_04326</name>
</gene>
<evidence type="ECO:0000313" key="3">
    <source>
        <dbReference type="EMBL" id="CZR54442.1"/>
    </source>
</evidence>
<evidence type="ECO:0000313" key="4">
    <source>
        <dbReference type="Proteomes" id="UP000184330"/>
    </source>
</evidence>